<dbReference type="GO" id="GO:0003729">
    <property type="term" value="F:mRNA binding"/>
    <property type="evidence" value="ECO:0007669"/>
    <property type="project" value="InterPro"/>
</dbReference>
<feature type="domain" description="C3H1-type" evidence="6">
    <location>
        <begin position="64"/>
        <end position="92"/>
    </location>
</feature>
<feature type="domain" description="C3H1-type" evidence="6">
    <location>
        <begin position="14"/>
        <end position="41"/>
    </location>
</feature>
<dbReference type="OMA" id="WRFMNGE"/>
<evidence type="ECO:0000259" key="6">
    <source>
        <dbReference type="PROSITE" id="PS50103"/>
    </source>
</evidence>
<dbReference type="AlphaFoldDB" id="A0A251RW95"/>
<evidence type="ECO:0000313" key="9">
    <source>
        <dbReference type="Proteomes" id="UP000215914"/>
    </source>
</evidence>
<dbReference type="STRING" id="4232.A0A251RW95"/>
<dbReference type="InterPro" id="IPR000571">
    <property type="entry name" value="Znf_CCCH"/>
</dbReference>
<accession>A0A251RW95</accession>
<protein>
    <submittedName>
        <fullName evidence="8">Putative zinc finger, CCCH-type</fullName>
    </submittedName>
    <submittedName>
        <fullName evidence="7">Transcription factor C3H family</fullName>
    </submittedName>
</protein>
<evidence type="ECO:0000256" key="5">
    <source>
        <dbReference type="PROSITE-ProRule" id="PRU00723"/>
    </source>
</evidence>
<keyword evidence="2" id="KW-0677">Repeat</keyword>
<reference evidence="8" key="2">
    <citation type="submission" date="2017-02" db="EMBL/GenBank/DDBJ databases">
        <title>Sunflower complete genome.</title>
        <authorList>
            <person name="Langlade N."/>
            <person name="Munos S."/>
        </authorList>
    </citation>
    <scope>NUCLEOTIDE SEQUENCE [LARGE SCALE GENOMIC DNA]</scope>
    <source>
        <tissue evidence="8">Leaves</tissue>
    </source>
</reference>
<dbReference type="Proteomes" id="UP000215914">
    <property type="component" value="Chromosome 16"/>
</dbReference>
<organism evidence="8 9">
    <name type="scientific">Helianthus annuus</name>
    <name type="common">Common sunflower</name>
    <dbReference type="NCBI Taxonomy" id="4232"/>
    <lineage>
        <taxon>Eukaryota</taxon>
        <taxon>Viridiplantae</taxon>
        <taxon>Streptophyta</taxon>
        <taxon>Embryophyta</taxon>
        <taxon>Tracheophyta</taxon>
        <taxon>Spermatophyta</taxon>
        <taxon>Magnoliopsida</taxon>
        <taxon>eudicotyledons</taxon>
        <taxon>Gunneridae</taxon>
        <taxon>Pentapetalae</taxon>
        <taxon>asterids</taxon>
        <taxon>campanulids</taxon>
        <taxon>Asterales</taxon>
        <taxon>Asteraceae</taxon>
        <taxon>Asteroideae</taxon>
        <taxon>Heliantheae alliance</taxon>
        <taxon>Heliantheae</taxon>
        <taxon>Helianthus</taxon>
    </lineage>
</organism>
<feature type="zinc finger region" description="C3H1-type" evidence="5">
    <location>
        <begin position="99"/>
        <end position="127"/>
    </location>
</feature>
<dbReference type="InterPro" id="IPR036855">
    <property type="entry name" value="Znf_CCCH_sf"/>
</dbReference>
<dbReference type="SMART" id="SM00356">
    <property type="entry name" value="ZnF_C3H1"/>
    <property type="match status" value="3"/>
</dbReference>
<dbReference type="PANTHER" id="PTHR12547">
    <property type="entry name" value="CCCH ZINC FINGER/TIS11-RELATED"/>
    <property type="match status" value="1"/>
</dbReference>
<evidence type="ECO:0000313" key="8">
    <source>
        <dbReference type="EMBL" id="OTF90522.1"/>
    </source>
</evidence>
<dbReference type="SUPFAM" id="SSF90229">
    <property type="entry name" value="CCCH zinc finger"/>
    <property type="match status" value="3"/>
</dbReference>
<feature type="domain" description="C3H1-type" evidence="6">
    <location>
        <begin position="99"/>
        <end position="127"/>
    </location>
</feature>
<evidence type="ECO:0000313" key="7">
    <source>
        <dbReference type="EMBL" id="KAF5758164.1"/>
    </source>
</evidence>
<gene>
    <name evidence="8" type="ORF">HannXRQ_Chr16g0500551</name>
    <name evidence="7" type="ORF">HanXRQr2_Chr16g0726181</name>
</gene>
<dbReference type="InterPro" id="IPR045877">
    <property type="entry name" value="ZFP36-like"/>
</dbReference>
<keyword evidence="9" id="KW-1185">Reference proteome</keyword>
<reference evidence="7" key="3">
    <citation type="submission" date="2020-06" db="EMBL/GenBank/DDBJ databases">
        <title>Helianthus annuus Genome sequencing and assembly Release 2.</title>
        <authorList>
            <person name="Gouzy J."/>
            <person name="Langlade N."/>
            <person name="Munos S."/>
        </authorList>
    </citation>
    <scope>NUCLEOTIDE SEQUENCE</scope>
    <source>
        <tissue evidence="7">Leaves</tissue>
    </source>
</reference>
<dbReference type="EMBL" id="MNCJ02000331">
    <property type="protein sequence ID" value="KAF5758164.1"/>
    <property type="molecule type" value="Genomic_DNA"/>
</dbReference>
<dbReference type="InParanoid" id="A0A251RW95"/>
<proteinExistence type="predicted"/>
<dbReference type="InterPro" id="IPR041367">
    <property type="entry name" value="Znf-CCCH_4"/>
</dbReference>
<dbReference type="Pfam" id="PF00642">
    <property type="entry name" value="zf-CCCH"/>
    <property type="match status" value="2"/>
</dbReference>
<dbReference type="Pfam" id="PF18044">
    <property type="entry name" value="zf-CCCH_4"/>
    <property type="match status" value="1"/>
</dbReference>
<dbReference type="Gramene" id="mRNA:HanXRQr2_Chr16g0726181">
    <property type="protein sequence ID" value="mRNA:HanXRQr2_Chr16g0726181"/>
    <property type="gene ID" value="HanXRQr2_Chr16g0726181"/>
</dbReference>
<name>A0A251RW95_HELAN</name>
<keyword evidence="4 5" id="KW-0862">Zinc</keyword>
<dbReference type="FunFam" id="4.10.1000.10:FF:000001">
    <property type="entry name" value="zinc finger CCCH domain-containing protein 15-like"/>
    <property type="match status" value="1"/>
</dbReference>
<dbReference type="EMBL" id="CM007905">
    <property type="protein sequence ID" value="OTF90522.1"/>
    <property type="molecule type" value="Genomic_DNA"/>
</dbReference>
<feature type="zinc finger region" description="C3H1-type" evidence="5">
    <location>
        <begin position="14"/>
        <end position="41"/>
    </location>
</feature>
<evidence type="ECO:0000256" key="2">
    <source>
        <dbReference type="ARBA" id="ARBA00022737"/>
    </source>
</evidence>
<dbReference type="Gene3D" id="4.10.1000.10">
    <property type="entry name" value="Zinc finger, CCCH-type"/>
    <property type="match status" value="3"/>
</dbReference>
<dbReference type="GO" id="GO:0008270">
    <property type="term" value="F:zinc ion binding"/>
    <property type="evidence" value="ECO:0007669"/>
    <property type="project" value="UniProtKB-KW"/>
</dbReference>
<reference evidence="7 9" key="1">
    <citation type="journal article" date="2017" name="Nature">
        <title>The sunflower genome provides insights into oil metabolism, flowering and Asterid evolution.</title>
        <authorList>
            <person name="Badouin H."/>
            <person name="Gouzy J."/>
            <person name="Grassa C.J."/>
            <person name="Murat F."/>
            <person name="Staton S.E."/>
            <person name="Cottret L."/>
            <person name="Lelandais-Briere C."/>
            <person name="Owens G.L."/>
            <person name="Carrere S."/>
            <person name="Mayjonade B."/>
            <person name="Legrand L."/>
            <person name="Gill N."/>
            <person name="Kane N.C."/>
            <person name="Bowers J.E."/>
            <person name="Hubner S."/>
            <person name="Bellec A."/>
            <person name="Berard A."/>
            <person name="Berges H."/>
            <person name="Blanchet N."/>
            <person name="Boniface M.C."/>
            <person name="Brunel D."/>
            <person name="Catrice O."/>
            <person name="Chaidir N."/>
            <person name="Claudel C."/>
            <person name="Donnadieu C."/>
            <person name="Faraut T."/>
            <person name="Fievet G."/>
            <person name="Helmstetter N."/>
            <person name="King M."/>
            <person name="Knapp S.J."/>
            <person name="Lai Z."/>
            <person name="Le Paslier M.C."/>
            <person name="Lippi Y."/>
            <person name="Lorenzon L."/>
            <person name="Mandel J.R."/>
            <person name="Marage G."/>
            <person name="Marchand G."/>
            <person name="Marquand E."/>
            <person name="Bret-Mestries E."/>
            <person name="Morien E."/>
            <person name="Nambeesan S."/>
            <person name="Nguyen T."/>
            <person name="Pegot-Espagnet P."/>
            <person name="Pouilly N."/>
            <person name="Raftis F."/>
            <person name="Sallet E."/>
            <person name="Schiex T."/>
            <person name="Thomas J."/>
            <person name="Vandecasteele C."/>
            <person name="Vares D."/>
            <person name="Vear F."/>
            <person name="Vautrin S."/>
            <person name="Crespi M."/>
            <person name="Mangin B."/>
            <person name="Burke J.M."/>
            <person name="Salse J."/>
            <person name="Munos S."/>
            <person name="Vincourt P."/>
            <person name="Rieseberg L.H."/>
            <person name="Langlade N.B."/>
        </authorList>
    </citation>
    <scope>NUCLEOTIDE SEQUENCE [LARGE SCALE GENOMIC DNA]</scope>
    <source>
        <strain evidence="9">cv. SF193</strain>
        <tissue evidence="7">Leaves</tissue>
    </source>
</reference>
<dbReference type="OrthoDB" id="410307at2759"/>
<dbReference type="PROSITE" id="PS50103">
    <property type="entry name" value="ZF_C3H1"/>
    <property type="match status" value="3"/>
</dbReference>
<evidence type="ECO:0000256" key="1">
    <source>
        <dbReference type="ARBA" id="ARBA00022723"/>
    </source>
</evidence>
<keyword evidence="1 5" id="KW-0479">Metal-binding</keyword>
<keyword evidence="3 5" id="KW-0863">Zinc-finger</keyword>
<dbReference type="PANTHER" id="PTHR12547:SF18">
    <property type="entry name" value="PROTEIN TIS11"/>
    <property type="match status" value="1"/>
</dbReference>
<feature type="zinc finger region" description="C3H1-type" evidence="5">
    <location>
        <begin position="64"/>
        <end position="92"/>
    </location>
</feature>
<evidence type="ECO:0000256" key="3">
    <source>
        <dbReference type="ARBA" id="ARBA00022771"/>
    </source>
</evidence>
<evidence type="ECO:0000256" key="4">
    <source>
        <dbReference type="ARBA" id="ARBA00022833"/>
    </source>
</evidence>
<sequence length="185" mass="21603">MFPKRPRFSQPSPNHKTELCSQFQRGSCGYGDRCCFAHDIQELKGFQKPQQVIAVDEDKKVVSNSNPRLCWRFMNGEKCQYGDKCHFIHVRDEGTNVLLWRTKLCKRWMENGRCKYGRNCCFAHGESELQNQGLNDYVEAGLFKMADKNMEGNGKRLKVKWKSNEKISRVYADWINDMPLVSHTI</sequence>